<feature type="region of interest" description="Disordered" evidence="2">
    <location>
        <begin position="73"/>
        <end position="136"/>
    </location>
</feature>
<evidence type="ECO:0000313" key="4">
    <source>
        <dbReference type="Proteomes" id="UP000780801"/>
    </source>
</evidence>
<feature type="region of interest" description="Disordered" evidence="2">
    <location>
        <begin position="1"/>
        <end position="30"/>
    </location>
</feature>
<comment type="caution">
    <text evidence="3">The sequence shown here is derived from an EMBL/GenBank/DDBJ whole genome shotgun (WGS) entry which is preliminary data.</text>
</comment>
<organism evidence="3 4">
    <name type="scientific">Lunasporangiospora selenospora</name>
    <dbReference type="NCBI Taxonomy" id="979761"/>
    <lineage>
        <taxon>Eukaryota</taxon>
        <taxon>Fungi</taxon>
        <taxon>Fungi incertae sedis</taxon>
        <taxon>Mucoromycota</taxon>
        <taxon>Mortierellomycotina</taxon>
        <taxon>Mortierellomycetes</taxon>
        <taxon>Mortierellales</taxon>
        <taxon>Mortierellaceae</taxon>
        <taxon>Lunasporangiospora</taxon>
    </lineage>
</organism>
<dbReference type="Proteomes" id="UP000780801">
    <property type="component" value="Unassembled WGS sequence"/>
</dbReference>
<dbReference type="SUPFAM" id="SSF48403">
    <property type="entry name" value="Ankyrin repeat"/>
    <property type="match status" value="1"/>
</dbReference>
<evidence type="ECO:0000256" key="2">
    <source>
        <dbReference type="SAM" id="MobiDB-lite"/>
    </source>
</evidence>
<sequence length="523" mass="56868">MPEAMSSRPSKTPPKNSLQETPNAGKVQKLSQQFLQAASWSTISRPSSSLIRYQPLVIPQTFAEEYRQYPSIPFKGLDRRTPSPSPSPSPSSSPPSSSRPPALASVPQPATRDSSGASAARQQSAPQLSVQLTSPTMTSAPTLPKILSSGYLPSSVSVSSTMTLDQSAYLAGALSMSSIGSNDSFVSALSHIDSPGDPGSPRCAPMWKQILDAIEQEDREELDRILHAFDFAIVIQTLVMWTYPNGDNHYRHDPDVLLDAKELLGPKVDHLNLIQIACFLINEEIALDLLNFVAKASEELESKKVLYEFMGKVWGEGNTTLHLASFLGMADLTKRLLDLGANTNKMNQRKYKPVDCADENTTLELFLNLTEVVRYRKIGEESAPTSPISGSDSEHEWSTLKMSIGHMRSPSTSTLPLMMLATDSHRIGLDDPPGNPSAPFQWPARPRNLGGSTLSVLHESPIGTTSQVPTVQRQNGFENKEDETLNGIRADNLEKAQESPANEKPAVVSSSLDMKAMTVAGSE</sequence>
<feature type="compositionally biased region" description="Polar residues" evidence="2">
    <location>
        <begin position="7"/>
        <end position="22"/>
    </location>
</feature>
<accession>A0A9P6KGC3</accession>
<proteinExistence type="predicted"/>
<keyword evidence="1" id="KW-0040">ANK repeat</keyword>
<dbReference type="OrthoDB" id="2436397at2759"/>
<reference evidence="3" key="1">
    <citation type="journal article" date="2020" name="Fungal Divers.">
        <title>Resolving the Mortierellaceae phylogeny through synthesis of multi-gene phylogenetics and phylogenomics.</title>
        <authorList>
            <person name="Vandepol N."/>
            <person name="Liber J."/>
            <person name="Desiro A."/>
            <person name="Na H."/>
            <person name="Kennedy M."/>
            <person name="Barry K."/>
            <person name="Grigoriev I.V."/>
            <person name="Miller A.N."/>
            <person name="O'Donnell K."/>
            <person name="Stajich J.E."/>
            <person name="Bonito G."/>
        </authorList>
    </citation>
    <scope>NUCLEOTIDE SEQUENCE</scope>
    <source>
        <strain evidence="3">KOD1015</strain>
    </source>
</reference>
<evidence type="ECO:0000313" key="3">
    <source>
        <dbReference type="EMBL" id="KAF9583868.1"/>
    </source>
</evidence>
<feature type="region of interest" description="Disordered" evidence="2">
    <location>
        <begin position="493"/>
        <end position="523"/>
    </location>
</feature>
<dbReference type="PROSITE" id="PS50297">
    <property type="entry name" value="ANK_REP_REGION"/>
    <property type="match status" value="1"/>
</dbReference>
<keyword evidence="4" id="KW-1185">Reference proteome</keyword>
<evidence type="ECO:0008006" key="5">
    <source>
        <dbReference type="Google" id="ProtNLM"/>
    </source>
</evidence>
<dbReference type="InterPro" id="IPR036770">
    <property type="entry name" value="Ankyrin_rpt-contain_sf"/>
</dbReference>
<feature type="compositionally biased region" description="Pro residues" evidence="2">
    <location>
        <begin position="83"/>
        <end position="93"/>
    </location>
</feature>
<feature type="repeat" description="ANK" evidence="1">
    <location>
        <begin position="316"/>
        <end position="348"/>
    </location>
</feature>
<feature type="non-terminal residue" evidence="3">
    <location>
        <position position="1"/>
    </location>
</feature>
<dbReference type="Gene3D" id="1.25.40.20">
    <property type="entry name" value="Ankyrin repeat-containing domain"/>
    <property type="match status" value="1"/>
</dbReference>
<dbReference type="EMBL" id="JAABOA010000565">
    <property type="protein sequence ID" value="KAF9583868.1"/>
    <property type="molecule type" value="Genomic_DNA"/>
</dbReference>
<feature type="compositionally biased region" description="Low complexity" evidence="2">
    <location>
        <begin position="114"/>
        <end position="129"/>
    </location>
</feature>
<protein>
    <recommendedName>
        <fullName evidence="5">Ankyrin repeat-containing protein</fullName>
    </recommendedName>
</protein>
<gene>
    <name evidence="3" type="ORF">BGW38_008269</name>
</gene>
<dbReference type="AlphaFoldDB" id="A0A9P6KGC3"/>
<evidence type="ECO:0000256" key="1">
    <source>
        <dbReference type="PROSITE-ProRule" id="PRU00023"/>
    </source>
</evidence>
<dbReference type="PROSITE" id="PS50088">
    <property type="entry name" value="ANK_REPEAT"/>
    <property type="match status" value="1"/>
</dbReference>
<dbReference type="InterPro" id="IPR002110">
    <property type="entry name" value="Ankyrin_rpt"/>
</dbReference>
<name>A0A9P6KGC3_9FUNG</name>